<comment type="catalytic activity">
    <reaction evidence="11">
        <text>ATP + H2O = ADP + phosphate + H(+)</text>
        <dbReference type="Rhea" id="RHEA:13065"/>
        <dbReference type="ChEBI" id="CHEBI:15377"/>
        <dbReference type="ChEBI" id="CHEBI:15378"/>
        <dbReference type="ChEBI" id="CHEBI:30616"/>
        <dbReference type="ChEBI" id="CHEBI:43474"/>
        <dbReference type="ChEBI" id="CHEBI:456216"/>
        <dbReference type="EC" id="5.6.2.4"/>
    </reaction>
</comment>
<dbReference type="EMBL" id="AP021879">
    <property type="protein sequence ID" value="BBO90470.1"/>
    <property type="molecule type" value="Genomic_DNA"/>
</dbReference>
<keyword evidence="3 12" id="KW-0378">Hydrolase</keyword>
<evidence type="ECO:0000256" key="12">
    <source>
        <dbReference type="PROSITE-ProRule" id="PRU00560"/>
    </source>
</evidence>
<sequence length="1133" mass="127425">MNSNTFIADLHIHSKFSRATAKDLDLENIYIWAQLKGITVVGTGDFTHPDWFAQIIDKLEPAEPGLYRLRSDIEKSCDPQVPVSCRAPVRFMLSCEISNIYKKQDRTRKNHNLVFFPDIEDVKRFNGRLDAIGNICSDGRPILGLDARDLLEITLETSENGFLVPAHIWTPWFSMLGSKSGFDTLSDCFEDLSHHIFAAETGLSSDPPMNWRVSDLDQVTLISNSDAHSPSKLGREANIFKTELSYHAMRWAMEKGDKDQFLGTFEFYPEEGKYHVDGHRKCEVCFSPAETLLHQGICPVCNKPLTLGVLHRVETLATRTEGVRPTRTFPFYRLIPLENLLSEIFRVGPKSKKVSQTYRVLLEKLGNEFNILHYLDTEKIESAGVPLLAEAISRMRDDRVSFSPGYDGLFGTVRIFSEAERSTVSGQRSLFATADKITDGVKPPTKKKISQPPNPLPDITPCSVKDHSIQLNPAQQAAVDFENRALMIVAGPGTGKTRTLTHKIGGIVNAGVDARRVLAVTFTNKAATEMRERLRTMLGDSQSMPILGTFHSLGYRILSQWQADQPFSVIDEGHRRELVRDVLALNGLTGKASPVKVDDLMGWIVAAKQKLLSSQDPLDDLCPPDLAAMFERCYQTYERLMDIDHLLDFEDLIFRTVQLLENESSIQDRYVNRFSDIFIDEYQDINAGQYRLVRRLAGDQARLCVIGDPDQSIYGFRGSDITCFNWFLKDYPGAEVVFLRKNYRSTQTILEVSSQVIQKNAERLDTGHRRAVYSDHVGDRTIQVTEAQTENTEAVAIGKTIETMIGGIGFFSMDSGAVDGSTQTGGLSFSDFAVLFRTRIQADPIRRMLEKAGIPCQVIDRQSVLDHPGIKGVVSIFRLIHGLGTFADIQMASDHLKPGISGKTVEKLKSWAYRNRLPIKEALIQSRRLPIPGMGISKQQQLYDFLNQISDWKQRVETLSLRSGLDMITEQSGILETVGDEPGFEKGFQHMMEAADAHRSDDAAGFLAALALCRDTDTYDHRVEKVSLSTMHASKGLEFSVVFIAGCEDGWIPYQSVNRPADLEEERRLFYVALTRAKRHLFLTRAKTRLINGQMQPRQLSPFVNDIENIYKEFSATGLNRPQPAIQKQLSLF</sequence>
<evidence type="ECO:0000256" key="1">
    <source>
        <dbReference type="ARBA" id="ARBA00009922"/>
    </source>
</evidence>
<dbReference type="PANTHER" id="PTHR11070">
    <property type="entry name" value="UVRD / RECB / PCRA DNA HELICASE FAMILY MEMBER"/>
    <property type="match status" value="1"/>
</dbReference>
<dbReference type="InterPro" id="IPR000212">
    <property type="entry name" value="DNA_helicase_UvrD/REP"/>
</dbReference>
<evidence type="ECO:0000256" key="7">
    <source>
        <dbReference type="ARBA" id="ARBA00023235"/>
    </source>
</evidence>
<keyword evidence="4 12" id="KW-0347">Helicase</keyword>
<dbReference type="Gene3D" id="1.10.486.10">
    <property type="entry name" value="PCRA, domain 4"/>
    <property type="match status" value="1"/>
</dbReference>
<name>A0A5K8AEV7_9BACT</name>
<dbReference type="InterPro" id="IPR013986">
    <property type="entry name" value="DExx_box_DNA_helicase_dom_sf"/>
</dbReference>
<evidence type="ECO:0000256" key="6">
    <source>
        <dbReference type="ARBA" id="ARBA00023125"/>
    </source>
</evidence>
<dbReference type="CDD" id="cd18807">
    <property type="entry name" value="SF1_C_UvrD"/>
    <property type="match status" value="1"/>
</dbReference>
<protein>
    <recommendedName>
        <fullName evidence="9">DNA 3'-5' helicase</fullName>
        <ecNumber evidence="9">5.6.2.4</ecNumber>
    </recommendedName>
    <alternativeName>
        <fullName evidence="10">DNA 3'-5' helicase II</fullName>
    </alternativeName>
</protein>
<evidence type="ECO:0000256" key="4">
    <source>
        <dbReference type="ARBA" id="ARBA00022806"/>
    </source>
</evidence>
<evidence type="ECO:0000256" key="8">
    <source>
        <dbReference type="ARBA" id="ARBA00034617"/>
    </source>
</evidence>
<evidence type="ECO:0000259" key="13">
    <source>
        <dbReference type="PROSITE" id="PS51198"/>
    </source>
</evidence>
<dbReference type="Gene3D" id="3.20.20.140">
    <property type="entry name" value="Metal-dependent hydrolases"/>
    <property type="match status" value="1"/>
</dbReference>
<evidence type="ECO:0000256" key="2">
    <source>
        <dbReference type="ARBA" id="ARBA00022741"/>
    </source>
</evidence>
<dbReference type="GO" id="GO:0016887">
    <property type="term" value="F:ATP hydrolysis activity"/>
    <property type="evidence" value="ECO:0007669"/>
    <property type="project" value="RHEA"/>
</dbReference>
<evidence type="ECO:0000256" key="5">
    <source>
        <dbReference type="ARBA" id="ARBA00022840"/>
    </source>
</evidence>
<dbReference type="AlphaFoldDB" id="A0A5K8AEV7"/>
<dbReference type="Proteomes" id="UP000422108">
    <property type="component" value="Chromosome"/>
</dbReference>
<dbReference type="Gene3D" id="1.10.10.160">
    <property type="match status" value="1"/>
</dbReference>
<gene>
    <name evidence="15" type="ORF">DSCOOX_36500</name>
</gene>
<keyword evidence="16" id="KW-1185">Reference proteome</keyword>
<accession>A0A5K8AEV7</accession>
<evidence type="ECO:0000313" key="15">
    <source>
        <dbReference type="EMBL" id="BBO90470.1"/>
    </source>
</evidence>
<dbReference type="InterPro" id="IPR014017">
    <property type="entry name" value="DNA_helicase_UvrD-like_C"/>
</dbReference>
<keyword evidence="2 12" id="KW-0547">Nucleotide-binding</keyword>
<dbReference type="InterPro" id="IPR027417">
    <property type="entry name" value="P-loop_NTPase"/>
</dbReference>
<dbReference type="GO" id="GO:0000725">
    <property type="term" value="P:recombinational repair"/>
    <property type="evidence" value="ECO:0007669"/>
    <property type="project" value="TreeGrafter"/>
</dbReference>
<evidence type="ECO:0000259" key="14">
    <source>
        <dbReference type="PROSITE" id="PS51217"/>
    </source>
</evidence>
<dbReference type="InterPro" id="IPR016195">
    <property type="entry name" value="Pol/histidinol_Pase-like"/>
</dbReference>
<comment type="catalytic activity">
    <reaction evidence="8">
        <text>Couples ATP hydrolysis with the unwinding of duplex DNA by translocating in the 3'-5' direction.</text>
        <dbReference type="EC" id="5.6.2.4"/>
    </reaction>
</comment>
<dbReference type="GO" id="GO:0043138">
    <property type="term" value="F:3'-5' DNA helicase activity"/>
    <property type="evidence" value="ECO:0007669"/>
    <property type="project" value="UniProtKB-EC"/>
</dbReference>
<dbReference type="EC" id="5.6.2.4" evidence="9"/>
<feature type="domain" description="UvrD-like helicase C-terminal" evidence="14">
    <location>
        <begin position="747"/>
        <end position="1036"/>
    </location>
</feature>
<evidence type="ECO:0000256" key="10">
    <source>
        <dbReference type="ARBA" id="ARBA00034923"/>
    </source>
</evidence>
<dbReference type="PROSITE" id="PS51217">
    <property type="entry name" value="UVRD_HELICASE_CTER"/>
    <property type="match status" value="1"/>
</dbReference>
<proteinExistence type="inferred from homology"/>
<keyword evidence="6" id="KW-0238">DNA-binding</keyword>
<feature type="binding site" evidence="12">
    <location>
        <begin position="490"/>
        <end position="497"/>
    </location>
    <ligand>
        <name>ATP</name>
        <dbReference type="ChEBI" id="CHEBI:30616"/>
    </ligand>
</feature>
<dbReference type="SUPFAM" id="SSF89550">
    <property type="entry name" value="PHP domain-like"/>
    <property type="match status" value="1"/>
</dbReference>
<organism evidence="15 16">
    <name type="scientific">Desulfosarcina ovata subsp. ovata</name>
    <dbReference type="NCBI Taxonomy" id="2752305"/>
    <lineage>
        <taxon>Bacteria</taxon>
        <taxon>Pseudomonadati</taxon>
        <taxon>Thermodesulfobacteriota</taxon>
        <taxon>Desulfobacteria</taxon>
        <taxon>Desulfobacterales</taxon>
        <taxon>Desulfosarcinaceae</taxon>
        <taxon>Desulfosarcina</taxon>
    </lineage>
</organism>
<dbReference type="SUPFAM" id="SSF52540">
    <property type="entry name" value="P-loop containing nucleoside triphosphate hydrolases"/>
    <property type="match status" value="1"/>
</dbReference>
<evidence type="ECO:0000256" key="11">
    <source>
        <dbReference type="ARBA" id="ARBA00048988"/>
    </source>
</evidence>
<reference evidence="15 16" key="1">
    <citation type="submission" date="2019-11" db="EMBL/GenBank/DDBJ databases">
        <title>Comparative genomics of hydrocarbon-degrading Desulfosarcina strains.</title>
        <authorList>
            <person name="Watanabe M."/>
            <person name="Kojima H."/>
            <person name="Fukui M."/>
        </authorList>
    </citation>
    <scope>NUCLEOTIDE SEQUENCE [LARGE SCALE GENOMIC DNA]</scope>
    <source>
        <strain evidence="16">oXyS1</strain>
    </source>
</reference>
<evidence type="ECO:0000313" key="16">
    <source>
        <dbReference type="Proteomes" id="UP000422108"/>
    </source>
</evidence>
<dbReference type="Gene3D" id="3.40.50.300">
    <property type="entry name" value="P-loop containing nucleotide triphosphate hydrolases"/>
    <property type="match status" value="2"/>
</dbReference>
<feature type="domain" description="UvrD-like helicase ATP-binding" evidence="13">
    <location>
        <begin position="469"/>
        <end position="746"/>
    </location>
</feature>
<dbReference type="GO" id="GO:0003677">
    <property type="term" value="F:DNA binding"/>
    <property type="evidence" value="ECO:0007669"/>
    <property type="project" value="UniProtKB-KW"/>
</dbReference>
<dbReference type="CDD" id="cd19067">
    <property type="entry name" value="PfuEndoQ-like"/>
    <property type="match status" value="1"/>
</dbReference>
<dbReference type="GO" id="GO:0005524">
    <property type="term" value="F:ATP binding"/>
    <property type="evidence" value="ECO:0007669"/>
    <property type="project" value="UniProtKB-UniRule"/>
</dbReference>
<keyword evidence="7" id="KW-0413">Isomerase</keyword>
<keyword evidence="5 12" id="KW-0067">ATP-binding</keyword>
<dbReference type="CDD" id="cd17932">
    <property type="entry name" value="DEXQc_UvrD"/>
    <property type="match status" value="1"/>
</dbReference>
<dbReference type="PROSITE" id="PS51198">
    <property type="entry name" value="UVRD_HELICASE_ATP_BIND"/>
    <property type="match status" value="1"/>
</dbReference>
<dbReference type="InterPro" id="IPR014016">
    <property type="entry name" value="UvrD-like_ATP-bd"/>
</dbReference>
<dbReference type="PANTHER" id="PTHR11070:SF2">
    <property type="entry name" value="ATP-DEPENDENT DNA HELICASE SRS2"/>
    <property type="match status" value="1"/>
</dbReference>
<evidence type="ECO:0000256" key="9">
    <source>
        <dbReference type="ARBA" id="ARBA00034808"/>
    </source>
</evidence>
<dbReference type="Pfam" id="PF13361">
    <property type="entry name" value="UvrD_C"/>
    <property type="match status" value="1"/>
</dbReference>
<comment type="similarity">
    <text evidence="1">Belongs to the helicase family. UvrD subfamily.</text>
</comment>
<dbReference type="Pfam" id="PF00580">
    <property type="entry name" value="UvrD-helicase"/>
    <property type="match status" value="1"/>
</dbReference>
<evidence type="ECO:0000256" key="3">
    <source>
        <dbReference type="ARBA" id="ARBA00022801"/>
    </source>
</evidence>